<dbReference type="EMBL" id="QCYY01001511">
    <property type="protein sequence ID" value="ROT77552.1"/>
    <property type="molecule type" value="Genomic_DNA"/>
</dbReference>
<gene>
    <name evidence="2" type="ORF">C7M84_003792</name>
</gene>
<dbReference type="AlphaFoldDB" id="A0A423TM86"/>
<protein>
    <recommendedName>
        <fullName evidence="4">Secreted protein</fullName>
    </recommendedName>
</protein>
<evidence type="ECO:0000313" key="3">
    <source>
        <dbReference type="Proteomes" id="UP000283509"/>
    </source>
</evidence>
<dbReference type="Proteomes" id="UP000283509">
    <property type="component" value="Unassembled WGS sequence"/>
</dbReference>
<feature type="signal peptide" evidence="1">
    <location>
        <begin position="1"/>
        <end position="19"/>
    </location>
</feature>
<evidence type="ECO:0000313" key="2">
    <source>
        <dbReference type="EMBL" id="ROT77552.1"/>
    </source>
</evidence>
<comment type="caution">
    <text evidence="2">The sequence shown here is derived from an EMBL/GenBank/DDBJ whole genome shotgun (WGS) entry which is preliminary data.</text>
</comment>
<evidence type="ECO:0008006" key="4">
    <source>
        <dbReference type="Google" id="ProtNLM"/>
    </source>
</evidence>
<keyword evidence="3" id="KW-1185">Reference proteome</keyword>
<sequence>MRSTIVRISILSIPVTARAWQVYRPRKPSPSAAPSPCTPEGQISTFTFLNFALSLWTNTACWVENTNSTQSLEDVSQIDQEVSLALMISLQRWLSLSQQLASVGGRESELEEVGCSVSGLCGEGREFGHVTKAILRSVWKYGEGIAHGLVHGPTRNT</sequence>
<reference evidence="2 3" key="1">
    <citation type="submission" date="2018-04" db="EMBL/GenBank/DDBJ databases">
        <authorList>
            <person name="Zhang X."/>
            <person name="Yuan J."/>
            <person name="Li F."/>
            <person name="Xiang J."/>
        </authorList>
    </citation>
    <scope>NUCLEOTIDE SEQUENCE [LARGE SCALE GENOMIC DNA]</scope>
    <source>
        <tissue evidence="2">Muscle</tissue>
    </source>
</reference>
<organism evidence="2 3">
    <name type="scientific">Penaeus vannamei</name>
    <name type="common">Whiteleg shrimp</name>
    <name type="synonym">Litopenaeus vannamei</name>
    <dbReference type="NCBI Taxonomy" id="6689"/>
    <lineage>
        <taxon>Eukaryota</taxon>
        <taxon>Metazoa</taxon>
        <taxon>Ecdysozoa</taxon>
        <taxon>Arthropoda</taxon>
        <taxon>Crustacea</taxon>
        <taxon>Multicrustacea</taxon>
        <taxon>Malacostraca</taxon>
        <taxon>Eumalacostraca</taxon>
        <taxon>Eucarida</taxon>
        <taxon>Decapoda</taxon>
        <taxon>Dendrobranchiata</taxon>
        <taxon>Penaeoidea</taxon>
        <taxon>Penaeidae</taxon>
        <taxon>Penaeus</taxon>
    </lineage>
</organism>
<reference evidence="2 3" key="2">
    <citation type="submission" date="2019-01" db="EMBL/GenBank/DDBJ databases">
        <title>The decoding of complex shrimp genome reveals the adaptation for benthos swimmer, frequently molting mechanism and breeding impact on genome.</title>
        <authorList>
            <person name="Sun Y."/>
            <person name="Gao Y."/>
            <person name="Yu Y."/>
        </authorList>
    </citation>
    <scope>NUCLEOTIDE SEQUENCE [LARGE SCALE GENOMIC DNA]</scope>
    <source>
        <tissue evidence="2">Muscle</tissue>
    </source>
</reference>
<proteinExistence type="predicted"/>
<feature type="chain" id="PRO_5019538497" description="Secreted protein" evidence="1">
    <location>
        <begin position="20"/>
        <end position="157"/>
    </location>
</feature>
<name>A0A423TM86_PENVA</name>
<evidence type="ECO:0000256" key="1">
    <source>
        <dbReference type="SAM" id="SignalP"/>
    </source>
</evidence>
<keyword evidence="1" id="KW-0732">Signal</keyword>
<accession>A0A423TM86</accession>